<dbReference type="HAMAP" id="MF_01590">
    <property type="entry name" value="tRNA_carboxymethyltr_CmoB"/>
    <property type="match status" value="1"/>
</dbReference>
<feature type="binding site" evidence="3">
    <location>
        <position position="92"/>
    </location>
    <ligand>
        <name>carboxy-S-adenosyl-L-methionine</name>
        <dbReference type="ChEBI" id="CHEBI:134278"/>
    </ligand>
</feature>
<dbReference type="GO" id="GO:0008168">
    <property type="term" value="F:methyltransferase activity"/>
    <property type="evidence" value="ECO:0007669"/>
    <property type="project" value="TreeGrafter"/>
</dbReference>
<proteinExistence type="inferred from homology"/>
<dbReference type="RefSeq" id="WP_369601827.1">
    <property type="nucleotide sequence ID" value="NZ_CP154858.1"/>
</dbReference>
<dbReference type="EC" id="2.5.1.-" evidence="3"/>
<feature type="binding site" evidence="3">
    <location>
        <position position="111"/>
    </location>
    <ligand>
        <name>carboxy-S-adenosyl-L-methionine</name>
        <dbReference type="ChEBI" id="CHEBI:134278"/>
    </ligand>
</feature>
<protein>
    <recommendedName>
        <fullName evidence="3">tRNA U34 carboxymethyltransferase</fullName>
        <ecNumber evidence="3">2.5.1.-</ecNumber>
    </recommendedName>
</protein>
<dbReference type="EMBL" id="CP154858">
    <property type="protein sequence ID" value="XDT72824.1"/>
    <property type="molecule type" value="Genomic_DNA"/>
</dbReference>
<dbReference type="InterPro" id="IPR027555">
    <property type="entry name" value="Mo5U34_MeTrfas-like"/>
</dbReference>
<dbReference type="GO" id="GO:0016765">
    <property type="term" value="F:transferase activity, transferring alkyl or aryl (other than methyl) groups"/>
    <property type="evidence" value="ECO:0007669"/>
    <property type="project" value="UniProtKB-UniRule"/>
</dbReference>
<feature type="binding site" evidence="3">
    <location>
        <position position="131"/>
    </location>
    <ligand>
        <name>carboxy-S-adenosyl-L-methionine</name>
        <dbReference type="ChEBI" id="CHEBI:134278"/>
    </ligand>
</feature>
<dbReference type="AlphaFoldDB" id="A0AB39UXB5"/>
<dbReference type="InterPro" id="IPR010017">
    <property type="entry name" value="CmoB"/>
</dbReference>
<comment type="caution">
    <text evidence="3">Lacks conserved residue(s) required for the propagation of feature annotation.</text>
</comment>
<keyword evidence="2 3" id="KW-0819">tRNA processing</keyword>
<comment type="function">
    <text evidence="3">Catalyzes carboxymethyl transfer from carboxy-S-adenosyl-L-methionine (Cx-SAM) to 5-hydroxyuridine (ho5U) to form 5-carboxymethoxyuridine (cmo5U) at position 34 in tRNAs.</text>
</comment>
<evidence type="ECO:0000256" key="3">
    <source>
        <dbReference type="HAMAP-Rule" id="MF_01590"/>
    </source>
</evidence>
<name>A0AB39UXB5_9GAMM</name>
<feature type="binding site" evidence="3">
    <location>
        <position position="315"/>
    </location>
    <ligand>
        <name>carboxy-S-adenosyl-L-methionine</name>
        <dbReference type="ChEBI" id="CHEBI:134278"/>
    </ligand>
</feature>
<feature type="binding site" evidence="3">
    <location>
        <position position="196"/>
    </location>
    <ligand>
        <name>carboxy-S-adenosyl-L-methionine</name>
        <dbReference type="ChEBI" id="CHEBI:134278"/>
    </ligand>
</feature>
<dbReference type="NCBIfam" id="TIGR00452">
    <property type="entry name" value="tRNA 5-methoxyuridine(34)/uridine 5-oxyacetic acid(34) synthase CmoB"/>
    <property type="match status" value="1"/>
</dbReference>
<dbReference type="NCBIfam" id="NF011650">
    <property type="entry name" value="PRK15068.1"/>
    <property type="match status" value="1"/>
</dbReference>
<feature type="binding site" evidence="3">
    <location>
        <begin position="153"/>
        <end position="155"/>
    </location>
    <ligand>
        <name>carboxy-S-adenosyl-L-methionine</name>
        <dbReference type="ChEBI" id="CHEBI:134278"/>
    </ligand>
</feature>
<evidence type="ECO:0000313" key="4">
    <source>
        <dbReference type="EMBL" id="XDT72824.1"/>
    </source>
</evidence>
<reference evidence="4" key="1">
    <citation type="submission" date="2024-05" db="EMBL/GenBank/DDBJ databases">
        <title>Genome sequencing of novel strain.</title>
        <authorList>
            <person name="Ganbat D."/>
            <person name="Ganbat S."/>
            <person name="Lee S.-J."/>
        </authorList>
    </citation>
    <scope>NUCLEOTIDE SEQUENCE</scope>
    <source>
        <strain evidence="4">SMD15-11</strain>
    </source>
</reference>
<dbReference type="SUPFAM" id="SSF53335">
    <property type="entry name" value="S-adenosyl-L-methionine-dependent methyltransferases"/>
    <property type="match status" value="1"/>
</dbReference>
<dbReference type="Pfam" id="PF08003">
    <property type="entry name" value="Methyltransf_9"/>
    <property type="match status" value="1"/>
</dbReference>
<dbReference type="InterPro" id="IPR029063">
    <property type="entry name" value="SAM-dependent_MTases_sf"/>
</dbReference>
<comment type="catalytic activity">
    <reaction evidence="3">
        <text>carboxy-S-adenosyl-L-methionine + 5-hydroxyuridine(34) in tRNA = 5-carboxymethoxyuridine(34) in tRNA + S-adenosyl-L-homocysteine + H(+)</text>
        <dbReference type="Rhea" id="RHEA:52848"/>
        <dbReference type="Rhea" id="RHEA-COMP:13381"/>
        <dbReference type="Rhea" id="RHEA-COMP:13383"/>
        <dbReference type="ChEBI" id="CHEBI:15378"/>
        <dbReference type="ChEBI" id="CHEBI:57856"/>
        <dbReference type="ChEBI" id="CHEBI:134278"/>
        <dbReference type="ChEBI" id="CHEBI:136877"/>
        <dbReference type="ChEBI" id="CHEBI:136879"/>
    </reaction>
</comment>
<evidence type="ECO:0000256" key="1">
    <source>
        <dbReference type="ARBA" id="ARBA00022679"/>
    </source>
</evidence>
<dbReference type="Gene3D" id="3.40.50.150">
    <property type="entry name" value="Vaccinia Virus protein VP39"/>
    <property type="match status" value="1"/>
</dbReference>
<gene>
    <name evidence="3 4" type="primary">cmoB</name>
    <name evidence="4" type="ORF">AAIA72_02225</name>
</gene>
<organism evidence="4">
    <name type="scientific">Thermohahella caldifontis</name>
    <dbReference type="NCBI Taxonomy" id="3142973"/>
    <lineage>
        <taxon>Bacteria</taxon>
        <taxon>Pseudomonadati</taxon>
        <taxon>Pseudomonadota</taxon>
        <taxon>Gammaproteobacteria</taxon>
        <taxon>Oceanospirillales</taxon>
        <taxon>Hahellaceae</taxon>
        <taxon>Thermohahella</taxon>
    </lineage>
</organism>
<feature type="binding site" evidence="3">
    <location>
        <position position="200"/>
    </location>
    <ligand>
        <name>carboxy-S-adenosyl-L-methionine</name>
        <dbReference type="ChEBI" id="CHEBI:134278"/>
    </ligand>
</feature>
<dbReference type="PANTHER" id="PTHR43464">
    <property type="entry name" value="METHYLTRANSFERASE"/>
    <property type="match status" value="1"/>
</dbReference>
<dbReference type="CDD" id="cd02440">
    <property type="entry name" value="AdoMet_MTases"/>
    <property type="match status" value="1"/>
</dbReference>
<accession>A0AB39UXB5</accession>
<keyword evidence="1 3" id="KW-0808">Transferase</keyword>
<dbReference type="KEGG" id="tcd:AAIA72_02225"/>
<comment type="similarity">
    <text evidence="3">Belongs to the class I-like SAM-binding methyltransferase superfamily. CmoB family.</text>
</comment>
<dbReference type="GO" id="GO:0002098">
    <property type="term" value="P:tRNA wobble uridine modification"/>
    <property type="evidence" value="ECO:0007669"/>
    <property type="project" value="InterPro"/>
</dbReference>
<sequence length="324" mass="37286">MLPLEPFFDALQRAGLARFEPHLRDALRREYLERLNGDTPTWHAGYLKLPDVDDARVDTSSDTITITREAPLTPEQQADLETALRSMMPWRKGPFDFFGTFVDTEWRSDWKWHRIAPHLPDLSGRCVLDVGCGSGYHCWRLHGAGAGWVVGADPSQKFFYQFSAVKRYIPDAPVHYLPLKSEDLPAFGAFDLVLSMGVIYHRRAPFDHLDELRSFLRPGGTLVLETLVVDGDENTVLTPEDRYARMRNVWCIPSPLAAERWLRRTGWENIRTVDISVTTLDEQRRTDWMRFHSLRDFLDPDDHSRTLEGYPAPKRAVILARKPG</sequence>
<comment type="subunit">
    <text evidence="3">Homotetramer.</text>
</comment>
<evidence type="ECO:0000256" key="2">
    <source>
        <dbReference type="ARBA" id="ARBA00022694"/>
    </source>
</evidence>
<dbReference type="PANTHER" id="PTHR43464:SF95">
    <property type="entry name" value="TRNA U34 CARBOXYMETHYLTRANSFERASE"/>
    <property type="match status" value="1"/>
</dbReference>
<feature type="binding site" evidence="3">
    <location>
        <position position="106"/>
    </location>
    <ligand>
        <name>carboxy-S-adenosyl-L-methionine</name>
        <dbReference type="ChEBI" id="CHEBI:134278"/>
    </ligand>
</feature>